<evidence type="ECO:0000313" key="2">
    <source>
        <dbReference type="Proteomes" id="UP000284706"/>
    </source>
</evidence>
<reference evidence="1 2" key="1">
    <citation type="journal article" date="2018" name="Evol. Lett.">
        <title>Horizontal gene cluster transfer increased hallucinogenic mushroom diversity.</title>
        <authorList>
            <person name="Reynolds H.T."/>
            <person name="Vijayakumar V."/>
            <person name="Gluck-Thaler E."/>
            <person name="Korotkin H.B."/>
            <person name="Matheny P.B."/>
            <person name="Slot J.C."/>
        </authorList>
    </citation>
    <scope>NUCLEOTIDE SEQUENCE [LARGE SCALE GENOMIC DNA]</scope>
    <source>
        <strain evidence="1 2">SRW20</strain>
    </source>
</reference>
<name>A0A409W356_9AGAR</name>
<dbReference type="EMBL" id="NHYE01005433">
    <property type="protein sequence ID" value="PPQ72916.1"/>
    <property type="molecule type" value="Genomic_DNA"/>
</dbReference>
<evidence type="ECO:0000313" key="1">
    <source>
        <dbReference type="EMBL" id="PPQ72916.1"/>
    </source>
</evidence>
<sequence>MPKWGLDDSRQRRNMRRYLPKHGGHAGETEVADEDGGVEALMASFLFYGGTAFLVEKGEGLEYWTRVRGGGTRGGGGGGHTDSKERLVDGLVLEVETWKILPTYRTDGAVVNRTLQAPGTKSLKGTRVRIEQGNPMEERTNMLTRGGHRLVEEDVADVASKLIEKLLVKVREGVLVLGGGSVERAIGGRFSGACSG</sequence>
<dbReference type="Proteomes" id="UP000284706">
    <property type="component" value="Unassembled WGS sequence"/>
</dbReference>
<dbReference type="InParanoid" id="A0A409W356"/>
<organism evidence="1 2">
    <name type="scientific">Gymnopilus dilepis</name>
    <dbReference type="NCBI Taxonomy" id="231916"/>
    <lineage>
        <taxon>Eukaryota</taxon>
        <taxon>Fungi</taxon>
        <taxon>Dikarya</taxon>
        <taxon>Basidiomycota</taxon>
        <taxon>Agaricomycotina</taxon>
        <taxon>Agaricomycetes</taxon>
        <taxon>Agaricomycetidae</taxon>
        <taxon>Agaricales</taxon>
        <taxon>Agaricineae</taxon>
        <taxon>Hymenogastraceae</taxon>
        <taxon>Gymnopilus</taxon>
    </lineage>
</organism>
<protein>
    <submittedName>
        <fullName evidence="1">Uncharacterized protein</fullName>
    </submittedName>
</protein>
<accession>A0A409W356</accession>
<dbReference type="AlphaFoldDB" id="A0A409W356"/>
<gene>
    <name evidence="1" type="ORF">CVT26_014579</name>
</gene>
<proteinExistence type="predicted"/>
<keyword evidence="2" id="KW-1185">Reference proteome</keyword>
<comment type="caution">
    <text evidence="1">The sequence shown here is derived from an EMBL/GenBank/DDBJ whole genome shotgun (WGS) entry which is preliminary data.</text>
</comment>